<accession>A0ABD0J4H5</accession>
<keyword evidence="3" id="KW-1185">Reference proteome</keyword>
<gene>
    <name evidence="2" type="ORF">BaRGS_00038877</name>
</gene>
<dbReference type="Proteomes" id="UP001519460">
    <property type="component" value="Unassembled WGS sequence"/>
</dbReference>
<proteinExistence type="predicted"/>
<feature type="region of interest" description="Disordered" evidence="1">
    <location>
        <begin position="36"/>
        <end position="73"/>
    </location>
</feature>
<protein>
    <submittedName>
        <fullName evidence="2">Uncharacterized protein</fullName>
    </submittedName>
</protein>
<feature type="compositionally biased region" description="Basic residues" evidence="1">
    <location>
        <begin position="41"/>
        <end position="52"/>
    </location>
</feature>
<evidence type="ECO:0000313" key="2">
    <source>
        <dbReference type="EMBL" id="KAK7460709.1"/>
    </source>
</evidence>
<evidence type="ECO:0000256" key="1">
    <source>
        <dbReference type="SAM" id="MobiDB-lite"/>
    </source>
</evidence>
<organism evidence="2 3">
    <name type="scientific">Batillaria attramentaria</name>
    <dbReference type="NCBI Taxonomy" id="370345"/>
    <lineage>
        <taxon>Eukaryota</taxon>
        <taxon>Metazoa</taxon>
        <taxon>Spiralia</taxon>
        <taxon>Lophotrochozoa</taxon>
        <taxon>Mollusca</taxon>
        <taxon>Gastropoda</taxon>
        <taxon>Caenogastropoda</taxon>
        <taxon>Sorbeoconcha</taxon>
        <taxon>Cerithioidea</taxon>
        <taxon>Batillariidae</taxon>
        <taxon>Batillaria</taxon>
    </lineage>
</organism>
<sequence length="73" mass="8605">MRENDGKKCVPQHQSTYTYWNKELNPGLYYPTAKTAIPTRQQRRPLRHHITLRHQNTLSHPGPSRSYPPRPAE</sequence>
<evidence type="ECO:0000313" key="3">
    <source>
        <dbReference type="Proteomes" id="UP001519460"/>
    </source>
</evidence>
<dbReference type="AlphaFoldDB" id="A0ABD0J4H5"/>
<reference evidence="2 3" key="1">
    <citation type="journal article" date="2023" name="Sci. Data">
        <title>Genome assembly of the Korean intertidal mud-creeper Batillaria attramentaria.</title>
        <authorList>
            <person name="Patra A.K."/>
            <person name="Ho P.T."/>
            <person name="Jun S."/>
            <person name="Lee S.J."/>
            <person name="Kim Y."/>
            <person name="Won Y.J."/>
        </authorList>
    </citation>
    <scope>NUCLEOTIDE SEQUENCE [LARGE SCALE GENOMIC DNA]</scope>
    <source>
        <strain evidence="2">Wonlab-2016</strain>
    </source>
</reference>
<dbReference type="EMBL" id="JACVVK020000649">
    <property type="protein sequence ID" value="KAK7460709.1"/>
    <property type="molecule type" value="Genomic_DNA"/>
</dbReference>
<name>A0ABD0J4H5_9CAEN</name>
<comment type="caution">
    <text evidence="2">The sequence shown here is derived from an EMBL/GenBank/DDBJ whole genome shotgun (WGS) entry which is preliminary data.</text>
</comment>